<dbReference type="NCBIfam" id="TIGR01855">
    <property type="entry name" value="IMP_synth_hisH"/>
    <property type="match status" value="1"/>
</dbReference>
<dbReference type="PANTHER" id="PTHR42701:SF1">
    <property type="entry name" value="IMIDAZOLE GLYCEROL PHOSPHATE SYNTHASE SUBUNIT HISH"/>
    <property type="match status" value="1"/>
</dbReference>
<comment type="caution">
    <text evidence="14">The sequence shown here is derived from an EMBL/GenBank/DDBJ whole genome shotgun (WGS) entry which is preliminary data.</text>
</comment>
<keyword evidence="7 11" id="KW-0368">Histidine biosynthesis</keyword>
<dbReference type="InterPro" id="IPR029062">
    <property type="entry name" value="Class_I_gatase-like"/>
</dbReference>
<evidence type="ECO:0000256" key="11">
    <source>
        <dbReference type="HAMAP-Rule" id="MF_00278"/>
    </source>
</evidence>
<gene>
    <name evidence="11 14" type="primary">hisH</name>
    <name evidence="14" type="ORF">Lspi_0986</name>
</gene>
<comment type="subcellular location">
    <subcellularLocation>
        <location evidence="11">Cytoplasm</location>
    </subcellularLocation>
</comment>
<keyword evidence="8 11" id="KW-0456">Lyase</keyword>
<comment type="catalytic activity">
    <reaction evidence="10 11">
        <text>L-glutamine + H2O = L-glutamate + NH4(+)</text>
        <dbReference type="Rhea" id="RHEA:15889"/>
        <dbReference type="ChEBI" id="CHEBI:15377"/>
        <dbReference type="ChEBI" id="CHEBI:28938"/>
        <dbReference type="ChEBI" id="CHEBI:29985"/>
        <dbReference type="ChEBI" id="CHEBI:58359"/>
        <dbReference type="EC" id="3.5.1.2"/>
    </reaction>
</comment>
<dbReference type="GO" id="GO:0005737">
    <property type="term" value="C:cytoplasm"/>
    <property type="evidence" value="ECO:0007669"/>
    <property type="project" value="UniProtKB-SubCell"/>
</dbReference>
<dbReference type="Pfam" id="PF00117">
    <property type="entry name" value="GATase"/>
    <property type="match status" value="1"/>
</dbReference>
<dbReference type="CDD" id="cd01748">
    <property type="entry name" value="GATase1_IGP_Synthase"/>
    <property type="match status" value="1"/>
</dbReference>
<evidence type="ECO:0000313" key="15">
    <source>
        <dbReference type="Proteomes" id="UP000054877"/>
    </source>
</evidence>
<feature type="active site" evidence="11 12">
    <location>
        <position position="179"/>
    </location>
</feature>
<dbReference type="SUPFAM" id="SSF52317">
    <property type="entry name" value="Class I glutamine amidotransferase-like"/>
    <property type="match status" value="1"/>
</dbReference>
<dbReference type="EC" id="4.3.2.10" evidence="11"/>
<feature type="domain" description="Glutamine amidotransferase" evidence="13">
    <location>
        <begin position="11"/>
        <end position="192"/>
    </location>
</feature>
<accession>A0A0W0Z7I8</accession>
<dbReference type="GO" id="GO:0000105">
    <property type="term" value="P:L-histidine biosynthetic process"/>
    <property type="evidence" value="ECO:0007669"/>
    <property type="project" value="UniProtKB-UniRule"/>
</dbReference>
<keyword evidence="15" id="KW-1185">Reference proteome</keyword>
<dbReference type="STRING" id="452.Lspi_0986"/>
<evidence type="ECO:0000256" key="1">
    <source>
        <dbReference type="ARBA" id="ARBA00005091"/>
    </source>
</evidence>
<dbReference type="RefSeq" id="WP_058482920.1">
    <property type="nucleotide sequence ID" value="NZ_CAAAII010000003.1"/>
</dbReference>
<dbReference type="InterPro" id="IPR010139">
    <property type="entry name" value="Imidazole-glycPsynth_HisH"/>
</dbReference>
<evidence type="ECO:0000256" key="5">
    <source>
        <dbReference type="ARBA" id="ARBA00022801"/>
    </source>
</evidence>
<evidence type="ECO:0000256" key="3">
    <source>
        <dbReference type="ARBA" id="ARBA00022490"/>
    </source>
</evidence>
<reference evidence="14 15" key="1">
    <citation type="submission" date="2015-11" db="EMBL/GenBank/DDBJ databases">
        <title>Genomic analysis of 38 Legionella species identifies large and diverse effector repertoires.</title>
        <authorList>
            <person name="Burstein D."/>
            <person name="Amaro F."/>
            <person name="Zusman T."/>
            <person name="Lifshitz Z."/>
            <person name="Cohen O."/>
            <person name="Gilbert J.A."/>
            <person name="Pupko T."/>
            <person name="Shuman H.A."/>
            <person name="Segal G."/>
        </authorList>
    </citation>
    <scope>NUCLEOTIDE SEQUENCE [LARGE SCALE GENOMIC DNA]</scope>
    <source>
        <strain evidence="14 15">Mt.St.Helens-9</strain>
    </source>
</reference>
<dbReference type="PIRSF" id="PIRSF000495">
    <property type="entry name" value="Amidotransf_hisH"/>
    <property type="match status" value="1"/>
</dbReference>
<dbReference type="Gene3D" id="3.40.50.880">
    <property type="match status" value="1"/>
</dbReference>
<evidence type="ECO:0000256" key="8">
    <source>
        <dbReference type="ARBA" id="ARBA00023239"/>
    </source>
</evidence>
<dbReference type="EMBL" id="LNYX01000012">
    <property type="protein sequence ID" value="KTD64819.1"/>
    <property type="molecule type" value="Genomic_DNA"/>
</dbReference>
<evidence type="ECO:0000256" key="9">
    <source>
        <dbReference type="ARBA" id="ARBA00047838"/>
    </source>
</evidence>
<dbReference type="InterPro" id="IPR017926">
    <property type="entry name" value="GATASE"/>
</dbReference>
<keyword evidence="5 11" id="KW-0378">Hydrolase</keyword>
<dbReference type="OrthoDB" id="9807137at2"/>
<evidence type="ECO:0000256" key="2">
    <source>
        <dbReference type="ARBA" id="ARBA00011152"/>
    </source>
</evidence>
<dbReference type="AlphaFoldDB" id="A0A0W0Z7I8"/>
<dbReference type="Proteomes" id="UP000054877">
    <property type="component" value="Unassembled WGS sequence"/>
</dbReference>
<keyword evidence="3 11" id="KW-0963">Cytoplasm</keyword>
<feature type="active site" evidence="11 12">
    <location>
        <position position="177"/>
    </location>
</feature>
<protein>
    <recommendedName>
        <fullName evidence="11">Imidazole glycerol phosphate synthase subunit HisH</fullName>
        <ecNumber evidence="11">4.3.2.10</ecNumber>
    </recommendedName>
    <alternativeName>
        <fullName evidence="11">IGP synthase glutaminase subunit</fullName>
        <ecNumber evidence="11">3.5.1.2</ecNumber>
    </alternativeName>
    <alternativeName>
        <fullName evidence="11">IGP synthase subunit HisH</fullName>
    </alternativeName>
    <alternativeName>
        <fullName evidence="11">ImGP synthase subunit HisH</fullName>
        <shortName evidence="11">IGPS subunit HisH</shortName>
    </alternativeName>
</protein>
<comment type="catalytic activity">
    <reaction evidence="9 11">
        <text>5-[(5-phospho-1-deoxy-D-ribulos-1-ylimino)methylamino]-1-(5-phospho-beta-D-ribosyl)imidazole-4-carboxamide + L-glutamine = D-erythro-1-(imidazol-4-yl)glycerol 3-phosphate + 5-amino-1-(5-phospho-beta-D-ribosyl)imidazole-4-carboxamide + L-glutamate + H(+)</text>
        <dbReference type="Rhea" id="RHEA:24793"/>
        <dbReference type="ChEBI" id="CHEBI:15378"/>
        <dbReference type="ChEBI" id="CHEBI:29985"/>
        <dbReference type="ChEBI" id="CHEBI:58278"/>
        <dbReference type="ChEBI" id="CHEBI:58359"/>
        <dbReference type="ChEBI" id="CHEBI:58475"/>
        <dbReference type="ChEBI" id="CHEBI:58525"/>
        <dbReference type="EC" id="4.3.2.10"/>
    </reaction>
</comment>
<evidence type="ECO:0000259" key="13">
    <source>
        <dbReference type="Pfam" id="PF00117"/>
    </source>
</evidence>
<comment type="subunit">
    <text evidence="2 11">Heterodimer of HisH and HisF.</text>
</comment>
<proteinExistence type="inferred from homology"/>
<comment type="function">
    <text evidence="11">IGPS catalyzes the conversion of PRFAR and glutamine to IGP, AICAR and glutamate. The HisH subunit catalyzes the hydrolysis of glutamine to glutamate and ammonia as part of the synthesis of IGP and AICAR. The resulting ammonia molecule is channeled to the active site of HisF.</text>
</comment>
<dbReference type="UniPathway" id="UPA00031">
    <property type="reaction ID" value="UER00010"/>
</dbReference>
<dbReference type="HAMAP" id="MF_00278">
    <property type="entry name" value="HisH"/>
    <property type="match status" value="1"/>
</dbReference>
<sequence length="198" mass="22008">MIAVIDVCGNNLASLGYALKRLGYEYQLTHDKKTIQSASHVILPGVGAAHTGMQALIEHGLVDTLKSLRQPLLGICLGMQLLFEYSEEQQTACLGLLPGTIRRLPVIPCHPVPHMGWNRLFWRQPSPLQRGLTSQEYVYFVHGYALLTDDHALAVCHYSQPFTAIVQSKTVCGMQFHPEKSSDAGLILLNNFLQQERA</sequence>
<dbReference type="GO" id="GO:0000107">
    <property type="term" value="F:imidazoleglycerol-phosphate synthase activity"/>
    <property type="evidence" value="ECO:0007669"/>
    <property type="project" value="UniProtKB-UniRule"/>
</dbReference>
<dbReference type="GO" id="GO:0004359">
    <property type="term" value="F:glutaminase activity"/>
    <property type="evidence" value="ECO:0007669"/>
    <property type="project" value="UniProtKB-EC"/>
</dbReference>
<evidence type="ECO:0000256" key="4">
    <source>
        <dbReference type="ARBA" id="ARBA00022605"/>
    </source>
</evidence>
<name>A0A0W0Z7I8_LEGSP</name>
<dbReference type="GO" id="GO:0016829">
    <property type="term" value="F:lyase activity"/>
    <property type="evidence" value="ECO:0007669"/>
    <property type="project" value="UniProtKB-KW"/>
</dbReference>
<evidence type="ECO:0000256" key="7">
    <source>
        <dbReference type="ARBA" id="ARBA00023102"/>
    </source>
</evidence>
<evidence type="ECO:0000256" key="10">
    <source>
        <dbReference type="ARBA" id="ARBA00049534"/>
    </source>
</evidence>
<dbReference type="PANTHER" id="PTHR42701">
    <property type="entry name" value="IMIDAZOLE GLYCEROL PHOSPHATE SYNTHASE SUBUNIT HISH"/>
    <property type="match status" value="1"/>
</dbReference>
<keyword evidence="6 11" id="KW-0315">Glutamine amidotransferase</keyword>
<evidence type="ECO:0000256" key="6">
    <source>
        <dbReference type="ARBA" id="ARBA00022962"/>
    </source>
</evidence>
<keyword evidence="4 11" id="KW-0028">Amino-acid biosynthesis</keyword>
<evidence type="ECO:0000256" key="12">
    <source>
        <dbReference type="PIRSR" id="PIRSR000495-1"/>
    </source>
</evidence>
<organism evidence="14 15">
    <name type="scientific">Legionella spiritensis</name>
    <dbReference type="NCBI Taxonomy" id="452"/>
    <lineage>
        <taxon>Bacteria</taxon>
        <taxon>Pseudomonadati</taxon>
        <taxon>Pseudomonadota</taxon>
        <taxon>Gammaproteobacteria</taxon>
        <taxon>Legionellales</taxon>
        <taxon>Legionellaceae</taxon>
        <taxon>Legionella</taxon>
    </lineage>
</organism>
<feature type="active site" description="Nucleophile" evidence="11 12">
    <location>
        <position position="76"/>
    </location>
</feature>
<dbReference type="PROSITE" id="PS51273">
    <property type="entry name" value="GATASE_TYPE_1"/>
    <property type="match status" value="1"/>
</dbReference>
<comment type="pathway">
    <text evidence="1 11">Amino-acid biosynthesis; L-histidine biosynthesis; L-histidine from 5-phospho-alpha-D-ribose 1-diphosphate: step 5/9.</text>
</comment>
<dbReference type="PATRIC" id="fig|452.5.peg.1081"/>
<dbReference type="EC" id="3.5.1.2" evidence="11"/>
<evidence type="ECO:0000313" key="14">
    <source>
        <dbReference type="EMBL" id="KTD64819.1"/>
    </source>
</evidence>